<reference evidence="4" key="1">
    <citation type="submission" date="2012-01" db="EMBL/GenBank/DDBJ databases">
        <title>The Genome Sequence of Oreochromis niloticus (Nile Tilapia).</title>
        <authorList>
            <consortium name="Broad Institute Genome Assembly Team"/>
            <consortium name="Broad Institute Sequencing Platform"/>
            <person name="Di Palma F."/>
            <person name="Johnson J."/>
            <person name="Lander E.S."/>
            <person name="Lindblad-Toh K."/>
        </authorList>
    </citation>
    <scope>NUCLEOTIDE SEQUENCE [LARGE SCALE GENOMIC DNA]</scope>
</reference>
<evidence type="ECO:0000259" key="2">
    <source>
        <dbReference type="PROSITE" id="PS50835"/>
    </source>
</evidence>
<dbReference type="InterPro" id="IPR007110">
    <property type="entry name" value="Ig-like_dom"/>
</dbReference>
<evidence type="ECO:0000313" key="3">
    <source>
        <dbReference type="Ensembl" id="ENSONIP00000038041.1"/>
    </source>
</evidence>
<organism evidence="3 4">
    <name type="scientific">Oreochromis niloticus</name>
    <name type="common">Nile tilapia</name>
    <name type="synonym">Tilapia nilotica</name>
    <dbReference type="NCBI Taxonomy" id="8128"/>
    <lineage>
        <taxon>Eukaryota</taxon>
        <taxon>Metazoa</taxon>
        <taxon>Chordata</taxon>
        <taxon>Craniata</taxon>
        <taxon>Vertebrata</taxon>
        <taxon>Euteleostomi</taxon>
        <taxon>Actinopterygii</taxon>
        <taxon>Neopterygii</taxon>
        <taxon>Teleostei</taxon>
        <taxon>Neoteleostei</taxon>
        <taxon>Acanthomorphata</taxon>
        <taxon>Ovalentaria</taxon>
        <taxon>Cichlomorphae</taxon>
        <taxon>Cichliformes</taxon>
        <taxon>Cichlidae</taxon>
        <taxon>African cichlids</taxon>
        <taxon>Pseudocrenilabrinae</taxon>
        <taxon>Oreochromini</taxon>
        <taxon>Oreochromis</taxon>
    </lineage>
</organism>
<dbReference type="GeneTree" id="ENSGT00940000175264"/>
<dbReference type="SUPFAM" id="SSF48726">
    <property type="entry name" value="Immunoglobulin"/>
    <property type="match status" value="2"/>
</dbReference>
<dbReference type="AlphaFoldDB" id="A0A669BUE4"/>
<dbReference type="SMART" id="SM00408">
    <property type="entry name" value="IGc2"/>
    <property type="match status" value="1"/>
</dbReference>
<dbReference type="OMA" id="FIFESEM"/>
<dbReference type="InParanoid" id="A0A669BUE4"/>
<reference evidence="3" key="2">
    <citation type="submission" date="2025-08" db="UniProtKB">
        <authorList>
            <consortium name="Ensembl"/>
        </authorList>
    </citation>
    <scope>IDENTIFICATION</scope>
</reference>
<dbReference type="InterPro" id="IPR036179">
    <property type="entry name" value="Ig-like_dom_sf"/>
</dbReference>
<keyword evidence="1" id="KW-0472">Membrane</keyword>
<feature type="domain" description="Ig-like" evidence="2">
    <location>
        <begin position="170"/>
        <end position="245"/>
    </location>
</feature>
<sequence length="307" mass="34259">MISTHTGLTHTGMQVKTLILRHTSHLCRTVLNTFPTIPRCIMGAVGQTVIYPFTSTCAVRGSTVTLPCTFTPLKSFSDGQREVPLKIVRVLWCQNNVFCLRPAPSVWDTDSKTSDPRYQYLGDMMTNCTLQIRDVQQRDNATFRFRMEADNPKGHFTNMIGVTVRVDDGSKMRIISSGDDKKLSRGETVTLLCASVCTFHQLEVTWFKDGHALSETGPSLLLCSLNAEDSGSYTCALKTNMETVSEPYSLQVEAGNLDKLTVVRLVLFSAHMLLIVTVASIIIKRTCCLQVRSRLAEETRETASRRH</sequence>
<dbReference type="PROSITE" id="PS50835">
    <property type="entry name" value="IG_LIKE"/>
    <property type="match status" value="1"/>
</dbReference>
<dbReference type="PANTHER" id="PTHR46013:SF4">
    <property type="entry name" value="B-CELL RECEPTOR CD22-RELATED"/>
    <property type="match status" value="1"/>
</dbReference>
<accession>A0A669BUE4</accession>
<proteinExistence type="predicted"/>
<evidence type="ECO:0000313" key="4">
    <source>
        <dbReference type="Proteomes" id="UP000005207"/>
    </source>
</evidence>
<dbReference type="Gene3D" id="2.60.40.10">
    <property type="entry name" value="Immunoglobulins"/>
    <property type="match status" value="2"/>
</dbReference>
<feature type="transmembrane region" description="Helical" evidence="1">
    <location>
        <begin position="262"/>
        <end position="283"/>
    </location>
</feature>
<name>A0A669BUE4_ORENI</name>
<keyword evidence="1" id="KW-1133">Transmembrane helix</keyword>
<reference evidence="3" key="3">
    <citation type="submission" date="2025-09" db="UniProtKB">
        <authorList>
            <consortium name="Ensembl"/>
        </authorList>
    </citation>
    <scope>IDENTIFICATION</scope>
</reference>
<keyword evidence="4" id="KW-1185">Reference proteome</keyword>
<gene>
    <name evidence="3" type="primary">LOC106098691</name>
</gene>
<evidence type="ECO:0000256" key="1">
    <source>
        <dbReference type="SAM" id="Phobius"/>
    </source>
</evidence>
<dbReference type="Proteomes" id="UP000005207">
    <property type="component" value="Linkage group LG11"/>
</dbReference>
<dbReference type="Pfam" id="PF13895">
    <property type="entry name" value="Ig_2"/>
    <property type="match status" value="1"/>
</dbReference>
<dbReference type="InterPro" id="IPR003598">
    <property type="entry name" value="Ig_sub2"/>
</dbReference>
<dbReference type="Ensembl" id="ENSONIT00000076721.1">
    <property type="protein sequence ID" value="ENSONIP00000038041.1"/>
    <property type="gene ID" value="ENSONIG00000028439.1"/>
</dbReference>
<dbReference type="SMART" id="SM00409">
    <property type="entry name" value="IG"/>
    <property type="match status" value="2"/>
</dbReference>
<dbReference type="PANTHER" id="PTHR46013">
    <property type="entry name" value="VASCULAR CELL ADHESION MOLECULE 1"/>
    <property type="match status" value="1"/>
</dbReference>
<dbReference type="InterPro" id="IPR013783">
    <property type="entry name" value="Ig-like_fold"/>
</dbReference>
<protein>
    <submittedName>
        <fullName evidence="3">Uncharacterized LOC106098685</fullName>
    </submittedName>
</protein>
<keyword evidence="1" id="KW-0812">Transmembrane</keyword>
<dbReference type="InterPro" id="IPR003599">
    <property type="entry name" value="Ig_sub"/>
</dbReference>